<proteinExistence type="predicted"/>
<accession>A0ABS4P840</accession>
<dbReference type="Pfam" id="PF09480">
    <property type="entry name" value="PrgH"/>
    <property type="match status" value="1"/>
</dbReference>
<keyword evidence="1" id="KW-0472">Membrane</keyword>
<dbReference type="InterPro" id="IPR013387">
    <property type="entry name" value="T3SS_PrgH/EprH"/>
</dbReference>
<keyword evidence="1" id="KW-0812">Transmembrane</keyword>
<organism evidence="2 3">
    <name type="scientific">Winslowiella toletana</name>
    <dbReference type="NCBI Taxonomy" id="92490"/>
    <lineage>
        <taxon>Bacteria</taxon>
        <taxon>Pseudomonadati</taxon>
        <taxon>Pseudomonadota</taxon>
        <taxon>Gammaproteobacteria</taxon>
        <taxon>Enterobacterales</taxon>
        <taxon>Erwiniaceae</taxon>
        <taxon>Winslowiella</taxon>
    </lineage>
</organism>
<dbReference type="NCBIfam" id="TIGR02554">
    <property type="entry name" value="PrgH"/>
    <property type="match status" value="1"/>
</dbReference>
<name>A0ABS4P840_9GAMM</name>
<evidence type="ECO:0000313" key="2">
    <source>
        <dbReference type="EMBL" id="MBP2168814.1"/>
    </source>
</evidence>
<dbReference type="EMBL" id="JAGGMQ010000001">
    <property type="protein sequence ID" value="MBP2168814.1"/>
    <property type="molecule type" value="Genomic_DNA"/>
</dbReference>
<dbReference type="Gene3D" id="3.30.70.1780">
    <property type="match status" value="1"/>
</dbReference>
<keyword evidence="1" id="KW-1133">Transmembrane helix</keyword>
<gene>
    <name evidence="2" type="ORF">J2125_002006</name>
</gene>
<dbReference type="Gene3D" id="2.60.200.20">
    <property type="match status" value="1"/>
</dbReference>
<evidence type="ECO:0000313" key="3">
    <source>
        <dbReference type="Proteomes" id="UP001195624"/>
    </source>
</evidence>
<sequence>MSAEDMKRHYEIRFINTRLAGCEYIIREERTSFVVADRATLAAIQQQSEDPATIYVLDDNITTSFDIVYGSAMLLPLLEMNNDHLRASETINFHQVIDVDGVSFILRPEGSEWQESVEQPQPEQPEEITAAASVAPQPLAAKGAGLKKTIIPLLLLLLAGLAGYYLLQKQDRGQNSQLSLMLAGKPHQFKTFVGGDAAVYVLAPEPMSSVWAWQSLIKNNIANQFTVLSARAEEDKITREINTRWPEVKFHGVRFDDPSRPEIILSLERTKMLNQKELNHIAKKLISLFQWANDFMFSYISDKSVADNAGQELLSIVPDFNTRNNADSVTFSIARELSDSELNALKIFISEFRSRWQGGYVQFDIKLEDNRIKGKSWRYGADSYIKTTADQWYFPPRT</sequence>
<dbReference type="RefSeq" id="WP_071590487.1">
    <property type="nucleotide sequence ID" value="NZ_JAGGMQ010000001.1"/>
</dbReference>
<dbReference type="InterPro" id="IPR019029">
    <property type="entry name" value="T3SS_PrgH/EprH-like"/>
</dbReference>
<dbReference type="Gene3D" id="3.30.70.1770">
    <property type="match status" value="1"/>
</dbReference>
<comment type="caution">
    <text evidence="2">The sequence shown here is derived from an EMBL/GenBank/DDBJ whole genome shotgun (WGS) entry which is preliminary data.</text>
</comment>
<dbReference type="Gene3D" id="3.30.300.170">
    <property type="match status" value="1"/>
</dbReference>
<evidence type="ECO:0000256" key="1">
    <source>
        <dbReference type="SAM" id="Phobius"/>
    </source>
</evidence>
<feature type="transmembrane region" description="Helical" evidence="1">
    <location>
        <begin position="149"/>
        <end position="167"/>
    </location>
</feature>
<protein>
    <submittedName>
        <fullName evidence="2">Type III secretion system PrgH/EprH family protein</fullName>
    </submittedName>
</protein>
<keyword evidence="3" id="KW-1185">Reference proteome</keyword>
<dbReference type="Proteomes" id="UP001195624">
    <property type="component" value="Unassembled WGS sequence"/>
</dbReference>
<reference evidence="3" key="1">
    <citation type="submission" date="2023-07" db="EMBL/GenBank/DDBJ databases">
        <title>Genome mining of underrepresented organisms for secondary metabolites.</title>
        <authorList>
            <person name="D'Agostino P.M."/>
        </authorList>
    </citation>
    <scope>NUCLEOTIDE SEQUENCE [LARGE SCALE GENOMIC DNA]</scope>
    <source>
        <strain evidence="3">WS4403</strain>
    </source>
</reference>